<reference evidence="1 2" key="1">
    <citation type="journal article" date="2022" name="Plant J.">
        <title>Chromosome-level genome of Camellia lanceoleosa provides a valuable resource for understanding genome evolution and self-incompatibility.</title>
        <authorList>
            <person name="Gong W."/>
            <person name="Xiao S."/>
            <person name="Wang L."/>
            <person name="Liao Z."/>
            <person name="Chang Y."/>
            <person name="Mo W."/>
            <person name="Hu G."/>
            <person name="Li W."/>
            <person name="Zhao G."/>
            <person name="Zhu H."/>
            <person name="Hu X."/>
            <person name="Ji K."/>
            <person name="Xiang X."/>
            <person name="Song Q."/>
            <person name="Yuan D."/>
            <person name="Jin S."/>
            <person name="Zhang L."/>
        </authorList>
    </citation>
    <scope>NUCLEOTIDE SEQUENCE [LARGE SCALE GENOMIC DNA]</scope>
    <source>
        <strain evidence="1">SQ_2022a</strain>
    </source>
</reference>
<dbReference type="EMBL" id="CM045758">
    <property type="protein sequence ID" value="KAI8030792.1"/>
    <property type="molecule type" value="Genomic_DNA"/>
</dbReference>
<sequence length="46" mass="5574">MKRCVRYKNSYPTATSDMEYDMHFLASKEPLKLCHIMKMVMMMIIR</sequence>
<keyword evidence="2" id="KW-1185">Reference proteome</keyword>
<accession>A0ACC0J0L8</accession>
<evidence type="ECO:0000313" key="2">
    <source>
        <dbReference type="Proteomes" id="UP001060215"/>
    </source>
</evidence>
<dbReference type="Proteomes" id="UP001060215">
    <property type="component" value="Chromosome 1"/>
</dbReference>
<name>A0ACC0J0L8_9ERIC</name>
<evidence type="ECO:0000313" key="1">
    <source>
        <dbReference type="EMBL" id="KAI8030792.1"/>
    </source>
</evidence>
<proteinExistence type="predicted"/>
<comment type="caution">
    <text evidence="1">The sequence shown here is derived from an EMBL/GenBank/DDBJ whole genome shotgun (WGS) entry which is preliminary data.</text>
</comment>
<protein>
    <submittedName>
        <fullName evidence="1">Uncharacterized protein</fullName>
    </submittedName>
</protein>
<gene>
    <name evidence="1" type="ORF">LOK49_LG01G01201</name>
</gene>
<organism evidence="1 2">
    <name type="scientific">Camellia lanceoleosa</name>
    <dbReference type="NCBI Taxonomy" id="1840588"/>
    <lineage>
        <taxon>Eukaryota</taxon>
        <taxon>Viridiplantae</taxon>
        <taxon>Streptophyta</taxon>
        <taxon>Embryophyta</taxon>
        <taxon>Tracheophyta</taxon>
        <taxon>Spermatophyta</taxon>
        <taxon>Magnoliopsida</taxon>
        <taxon>eudicotyledons</taxon>
        <taxon>Gunneridae</taxon>
        <taxon>Pentapetalae</taxon>
        <taxon>asterids</taxon>
        <taxon>Ericales</taxon>
        <taxon>Theaceae</taxon>
        <taxon>Camellia</taxon>
    </lineage>
</organism>